<gene>
    <name evidence="1" type="ORF">BCR15_13755</name>
</gene>
<protein>
    <submittedName>
        <fullName evidence="1">Uncharacterized protein</fullName>
    </submittedName>
</protein>
<accession>A0A1C0AQZ0</accession>
<proteinExistence type="predicted"/>
<sequence>MTVPTPRSAAPSDVRRIQLVEEVVAALDGVEDAPLEAQVARLGEAQRVLAAILNNDPGVGQLGIPGVAP</sequence>
<name>A0A1C0AQZ0_9ACTN</name>
<dbReference type="RefSeq" id="WP_068750301.1">
    <property type="nucleotide sequence ID" value="NZ_LR214441.1"/>
</dbReference>
<organism evidence="1 2">
    <name type="scientific">Tessaracoccus lapidicaptus</name>
    <dbReference type="NCBI Taxonomy" id="1427523"/>
    <lineage>
        <taxon>Bacteria</taxon>
        <taxon>Bacillati</taxon>
        <taxon>Actinomycetota</taxon>
        <taxon>Actinomycetes</taxon>
        <taxon>Propionibacteriales</taxon>
        <taxon>Propionibacteriaceae</taxon>
        <taxon>Tessaracoccus</taxon>
    </lineage>
</organism>
<comment type="caution">
    <text evidence="1">The sequence shown here is derived from an EMBL/GenBank/DDBJ whole genome shotgun (WGS) entry which is preliminary data.</text>
</comment>
<evidence type="ECO:0000313" key="1">
    <source>
        <dbReference type="EMBL" id="OCL36761.1"/>
    </source>
</evidence>
<evidence type="ECO:0000313" key="2">
    <source>
        <dbReference type="Proteomes" id="UP000093501"/>
    </source>
</evidence>
<dbReference type="AlphaFoldDB" id="A0A1C0AQZ0"/>
<reference evidence="2" key="1">
    <citation type="submission" date="2016-07" db="EMBL/GenBank/DDBJ databases">
        <authorList>
            <person name="Florea S."/>
            <person name="Webb J.S."/>
            <person name="Jaromczyk J."/>
            <person name="Schardl C.L."/>
        </authorList>
    </citation>
    <scope>NUCLEOTIDE SEQUENCE [LARGE SCALE GENOMIC DNA]</scope>
    <source>
        <strain evidence="2">IPBSL-7</strain>
    </source>
</reference>
<keyword evidence="2" id="KW-1185">Reference proteome</keyword>
<dbReference type="Proteomes" id="UP000093501">
    <property type="component" value="Unassembled WGS sequence"/>
</dbReference>
<dbReference type="EMBL" id="MBQD01000007">
    <property type="protein sequence ID" value="OCL36761.1"/>
    <property type="molecule type" value="Genomic_DNA"/>
</dbReference>